<reference evidence="2 3" key="1">
    <citation type="journal article" date="2012" name="BMC Genomics">
        <title>Comparative genomics of bacteria in the genus Providencia isolated from wild Drosophila melanogaster.</title>
        <authorList>
            <person name="Galac M.R."/>
            <person name="Lazzaro B.P."/>
        </authorList>
    </citation>
    <scope>NUCLEOTIDE SEQUENCE [LARGE SCALE GENOMIC DNA]</scope>
    <source>
        <strain evidence="2 3">DSM 19968</strain>
    </source>
</reference>
<dbReference type="GO" id="GO:0006629">
    <property type="term" value="P:lipid metabolic process"/>
    <property type="evidence" value="ECO:0007669"/>
    <property type="project" value="InterPro"/>
</dbReference>
<proteinExistence type="predicted"/>
<organism evidence="2 3">
    <name type="scientific">Providencia burhodogranariea DSM 19968</name>
    <dbReference type="NCBI Taxonomy" id="1141662"/>
    <lineage>
        <taxon>Bacteria</taxon>
        <taxon>Pseudomonadati</taxon>
        <taxon>Pseudomonadota</taxon>
        <taxon>Gammaproteobacteria</taxon>
        <taxon>Enterobacterales</taxon>
        <taxon>Morganellaceae</taxon>
        <taxon>Providencia</taxon>
    </lineage>
</organism>
<protein>
    <submittedName>
        <fullName evidence="2">Lipase/esterase-like protein</fullName>
    </submittedName>
</protein>
<dbReference type="EMBL" id="AKKL01000021">
    <property type="protein sequence ID" value="EKT62329.1"/>
    <property type="molecule type" value="Genomic_DNA"/>
</dbReference>
<dbReference type="InterPro" id="IPR002921">
    <property type="entry name" value="Fungal_lipase-type"/>
</dbReference>
<dbReference type="HOGENOM" id="CLU_743640_0_0_6"/>
<dbReference type="PANTHER" id="PTHR45856:SF24">
    <property type="entry name" value="FUNGAL LIPASE-LIKE DOMAIN-CONTAINING PROTEIN"/>
    <property type="match status" value="1"/>
</dbReference>
<name>K8WP28_9GAMM</name>
<dbReference type="RefSeq" id="WP_008911775.1">
    <property type="nucleotide sequence ID" value="NZ_KB233222.1"/>
</dbReference>
<dbReference type="Gene3D" id="3.40.50.1820">
    <property type="entry name" value="alpha/beta hydrolase"/>
    <property type="match status" value="1"/>
</dbReference>
<feature type="domain" description="Fungal lipase-type" evidence="1">
    <location>
        <begin position="95"/>
        <end position="256"/>
    </location>
</feature>
<dbReference type="Pfam" id="PF01764">
    <property type="entry name" value="Lipase_3"/>
    <property type="match status" value="1"/>
</dbReference>
<dbReference type="PATRIC" id="fig|1141662.3.peg.1779"/>
<sequence>MDTVYHDTAINLALSYIASAGQAVKQHNPELVYRKIKLSLEASKATADLFEIVWGPAVLRFPPLGLKTNKSIDDNLDDHVFFIVRNKKNLTKFHLVIRGSVSDINWQEDLAVFEQVPWQKWDKLAPDDAMISQGTGVALDFIINAVSNNSPGLGTTLFDFIEDHILSFRWATLNVVGHSLGGVLASTLALYLKRLYVQYVNSPLSINCYSYGGPTAGNQTFAKYANDIFNANGDDPSIDRSIFHQIINKNDIVPKAWDFYTLESINDIYPGVKLPDTLDKLLNHIAIPELKLIDRYVHINPLSPYAFPSPPECDDFNELVAYHHLYAYPYIYNMSWVNVEYEINLPIADIVVVQGEWGKKIS</sequence>
<dbReference type="PANTHER" id="PTHR45856">
    <property type="entry name" value="ALPHA/BETA-HYDROLASES SUPERFAMILY PROTEIN"/>
    <property type="match status" value="1"/>
</dbReference>
<evidence type="ECO:0000313" key="2">
    <source>
        <dbReference type="EMBL" id="EKT62329.1"/>
    </source>
</evidence>
<dbReference type="InterPro" id="IPR051218">
    <property type="entry name" value="Sec_MonoDiacylglyc_Lipase"/>
</dbReference>
<accession>K8WP28</accession>
<comment type="caution">
    <text evidence="2">The sequence shown here is derived from an EMBL/GenBank/DDBJ whole genome shotgun (WGS) entry which is preliminary data.</text>
</comment>
<dbReference type="OrthoDB" id="5498552at2"/>
<gene>
    <name evidence="2" type="ORF">OOA_08772</name>
</gene>
<keyword evidence="3" id="KW-1185">Reference proteome</keyword>
<evidence type="ECO:0000259" key="1">
    <source>
        <dbReference type="Pfam" id="PF01764"/>
    </source>
</evidence>
<dbReference type="STRING" id="1141662.OOA_08772"/>
<dbReference type="eggNOG" id="COG3675">
    <property type="taxonomic scope" value="Bacteria"/>
</dbReference>
<dbReference type="SUPFAM" id="SSF53474">
    <property type="entry name" value="alpha/beta-Hydrolases"/>
    <property type="match status" value="1"/>
</dbReference>
<evidence type="ECO:0000313" key="3">
    <source>
        <dbReference type="Proteomes" id="UP000009336"/>
    </source>
</evidence>
<dbReference type="InterPro" id="IPR029058">
    <property type="entry name" value="AB_hydrolase_fold"/>
</dbReference>
<dbReference type="Proteomes" id="UP000009336">
    <property type="component" value="Unassembled WGS sequence"/>
</dbReference>
<dbReference type="AlphaFoldDB" id="K8WP28"/>